<keyword evidence="5" id="KW-0378">Hydrolase</keyword>
<dbReference type="Pfam" id="PF04647">
    <property type="entry name" value="AgrB"/>
    <property type="match status" value="1"/>
</dbReference>
<feature type="transmembrane region" description="Helical" evidence="8">
    <location>
        <begin position="108"/>
        <end position="128"/>
    </location>
</feature>
<feature type="transmembrane region" description="Helical" evidence="8">
    <location>
        <begin position="149"/>
        <end position="170"/>
    </location>
</feature>
<evidence type="ECO:0000256" key="3">
    <source>
        <dbReference type="ARBA" id="ARBA00022670"/>
    </source>
</evidence>
<dbReference type="InterPro" id="IPR006741">
    <property type="entry name" value="AgrB"/>
</dbReference>
<evidence type="ECO:0000256" key="1">
    <source>
        <dbReference type="ARBA" id="ARBA00022475"/>
    </source>
</evidence>
<dbReference type="GO" id="GO:0016020">
    <property type="term" value="C:membrane"/>
    <property type="evidence" value="ECO:0007669"/>
    <property type="project" value="InterPro"/>
</dbReference>
<dbReference type="EMBL" id="CYZX01000007">
    <property type="protein sequence ID" value="CUO30972.1"/>
    <property type="molecule type" value="Genomic_DNA"/>
</dbReference>
<evidence type="ECO:0000313" key="10">
    <source>
        <dbReference type="Proteomes" id="UP000095594"/>
    </source>
</evidence>
<evidence type="ECO:0000256" key="4">
    <source>
        <dbReference type="ARBA" id="ARBA00022692"/>
    </source>
</evidence>
<dbReference type="RefSeq" id="WP_055264929.1">
    <property type="nucleotide sequence ID" value="NZ_CABIXQ010000007.1"/>
</dbReference>
<evidence type="ECO:0000313" key="9">
    <source>
        <dbReference type="EMBL" id="CUO30972.1"/>
    </source>
</evidence>
<sequence>MFSVDSIAEAITEIITKEVNLECEKKDVVKYGIFAFIQITLSLLCVVVFGAIFNVTIEALIVSFVTSILRKNSGGIHASEPGICLIIGTFATIIIALISKSININVDLIIFLGVIIFTYSYYLIYKLAPVDSVSKPIRKKEKRTRLKKNSIIILTIYLFISILNIIALKLGGNSEFAVYTMCIYLSIIWQIFSLTQIGHKILGEIDKRLMRVLYEGRCRE</sequence>
<dbReference type="GO" id="GO:0006508">
    <property type="term" value="P:proteolysis"/>
    <property type="evidence" value="ECO:0007669"/>
    <property type="project" value="UniProtKB-KW"/>
</dbReference>
<keyword evidence="1" id="KW-1003">Cell membrane</keyword>
<reference evidence="9 10" key="1">
    <citation type="submission" date="2015-09" db="EMBL/GenBank/DDBJ databases">
        <authorList>
            <consortium name="Pathogen Informatics"/>
        </authorList>
    </citation>
    <scope>NUCLEOTIDE SEQUENCE [LARGE SCALE GENOMIC DNA]</scope>
    <source>
        <strain evidence="9 10">2789STDY5834856</strain>
    </source>
</reference>
<keyword evidence="2" id="KW-0673">Quorum sensing</keyword>
<organism evidence="9 10">
    <name type="scientific">Clostridium disporicum</name>
    <dbReference type="NCBI Taxonomy" id="84024"/>
    <lineage>
        <taxon>Bacteria</taxon>
        <taxon>Bacillati</taxon>
        <taxon>Bacillota</taxon>
        <taxon>Clostridia</taxon>
        <taxon>Eubacteriales</taxon>
        <taxon>Clostridiaceae</taxon>
        <taxon>Clostridium</taxon>
    </lineage>
</organism>
<dbReference type="GO" id="GO:0008233">
    <property type="term" value="F:peptidase activity"/>
    <property type="evidence" value="ECO:0007669"/>
    <property type="project" value="UniProtKB-KW"/>
</dbReference>
<dbReference type="OrthoDB" id="2854767at2"/>
<dbReference type="SMART" id="SM00793">
    <property type="entry name" value="AgrB"/>
    <property type="match status" value="1"/>
</dbReference>
<proteinExistence type="predicted"/>
<protein>
    <submittedName>
        <fullName evidence="9">Accessory gene regulator B superfamily</fullName>
    </submittedName>
</protein>
<feature type="transmembrane region" description="Helical" evidence="8">
    <location>
        <begin position="36"/>
        <end position="69"/>
    </location>
</feature>
<dbReference type="Proteomes" id="UP000095594">
    <property type="component" value="Unassembled WGS sequence"/>
</dbReference>
<keyword evidence="6 8" id="KW-1133">Transmembrane helix</keyword>
<keyword evidence="4 8" id="KW-0812">Transmembrane</keyword>
<keyword evidence="7 8" id="KW-0472">Membrane</keyword>
<dbReference type="AlphaFoldDB" id="A0A174DZD4"/>
<feature type="transmembrane region" description="Helical" evidence="8">
    <location>
        <begin position="176"/>
        <end position="198"/>
    </location>
</feature>
<accession>A0A174DZD4</accession>
<evidence type="ECO:0000256" key="7">
    <source>
        <dbReference type="ARBA" id="ARBA00023136"/>
    </source>
</evidence>
<dbReference type="GO" id="GO:0009372">
    <property type="term" value="P:quorum sensing"/>
    <property type="evidence" value="ECO:0007669"/>
    <property type="project" value="UniProtKB-KW"/>
</dbReference>
<evidence type="ECO:0000256" key="6">
    <source>
        <dbReference type="ARBA" id="ARBA00022989"/>
    </source>
</evidence>
<keyword evidence="3" id="KW-0645">Protease</keyword>
<name>A0A174DZD4_9CLOT</name>
<evidence type="ECO:0000256" key="8">
    <source>
        <dbReference type="SAM" id="Phobius"/>
    </source>
</evidence>
<evidence type="ECO:0000256" key="2">
    <source>
        <dbReference type="ARBA" id="ARBA00022654"/>
    </source>
</evidence>
<gene>
    <name evidence="9" type="ORF">ERS852471_01330</name>
</gene>
<feature type="transmembrane region" description="Helical" evidence="8">
    <location>
        <begin position="81"/>
        <end position="102"/>
    </location>
</feature>
<evidence type="ECO:0000256" key="5">
    <source>
        <dbReference type="ARBA" id="ARBA00022801"/>
    </source>
</evidence>